<evidence type="ECO:0000259" key="1">
    <source>
        <dbReference type="PROSITE" id="PS50404"/>
    </source>
</evidence>
<protein>
    <submittedName>
        <fullName evidence="2">Glutathione S-transferase</fullName>
    </submittedName>
</protein>
<dbReference type="InterPro" id="IPR036282">
    <property type="entry name" value="Glutathione-S-Trfase_C_sf"/>
</dbReference>
<dbReference type="Proteomes" id="UP000831684">
    <property type="component" value="Chromosome"/>
</dbReference>
<dbReference type="SUPFAM" id="SSF47616">
    <property type="entry name" value="GST C-terminal domain-like"/>
    <property type="match status" value="1"/>
</dbReference>
<dbReference type="RefSeq" id="WP_244375245.1">
    <property type="nucleotide sequence ID" value="NZ_CP083239.1"/>
</dbReference>
<dbReference type="InterPro" id="IPR036249">
    <property type="entry name" value="Thioredoxin-like_sf"/>
</dbReference>
<feature type="domain" description="GST N-terminal" evidence="1">
    <location>
        <begin position="2"/>
        <end position="85"/>
    </location>
</feature>
<evidence type="ECO:0000313" key="2">
    <source>
        <dbReference type="EMBL" id="UOK69366.1"/>
    </source>
</evidence>
<accession>A0A9E7D590</accession>
<organism evidence="2 3">
    <name type="scientific">Ancylobacter polymorphus</name>
    <dbReference type="NCBI Taxonomy" id="223390"/>
    <lineage>
        <taxon>Bacteria</taxon>
        <taxon>Pseudomonadati</taxon>
        <taxon>Pseudomonadota</taxon>
        <taxon>Alphaproteobacteria</taxon>
        <taxon>Hyphomicrobiales</taxon>
        <taxon>Xanthobacteraceae</taxon>
        <taxon>Ancylobacter</taxon>
    </lineage>
</organism>
<gene>
    <name evidence="2" type="ORF">K9D25_11390</name>
</gene>
<dbReference type="Gene3D" id="1.20.1050.10">
    <property type="match status" value="1"/>
</dbReference>
<dbReference type="KEGG" id="apol:K9D25_11390"/>
<dbReference type="EMBL" id="CP083239">
    <property type="protein sequence ID" value="UOK69366.1"/>
    <property type="molecule type" value="Genomic_DNA"/>
</dbReference>
<dbReference type="InterPro" id="IPR054761">
    <property type="entry name" value="GST_C_proteobact"/>
</dbReference>
<dbReference type="SUPFAM" id="SSF52833">
    <property type="entry name" value="Thioredoxin-like"/>
    <property type="match status" value="1"/>
</dbReference>
<name>A0A9E7D590_9HYPH</name>
<dbReference type="AlphaFoldDB" id="A0A9E7D590"/>
<dbReference type="Pfam" id="PF22119">
    <property type="entry name" value="GST_C_8"/>
    <property type="match status" value="1"/>
</dbReference>
<dbReference type="Gene3D" id="3.40.30.10">
    <property type="entry name" value="Glutaredoxin"/>
    <property type="match status" value="1"/>
</dbReference>
<evidence type="ECO:0000313" key="3">
    <source>
        <dbReference type="Proteomes" id="UP000831684"/>
    </source>
</evidence>
<dbReference type="PROSITE" id="PS50404">
    <property type="entry name" value="GST_NTER"/>
    <property type="match status" value="1"/>
</dbReference>
<proteinExistence type="predicted"/>
<dbReference type="InterPro" id="IPR004045">
    <property type="entry name" value="Glutathione_S-Trfase_N"/>
</dbReference>
<reference evidence="2" key="1">
    <citation type="submission" date="2021-09" db="EMBL/GenBank/DDBJ databases">
        <title>Network and meta-omics reveal the key degrader and cooperation patterns in an efficient 1,4-dioxane-degrading microbial community.</title>
        <authorList>
            <person name="Dai C."/>
        </authorList>
    </citation>
    <scope>NUCLEOTIDE SEQUENCE</scope>
    <source>
        <strain evidence="2">ZM13</strain>
    </source>
</reference>
<sequence length="238" mass="26244">MSDYDFYYWPLPFRGQFIRGLLAHAGKSWDEHGAGEIEALMQRDPTDQPIAFMGPPVLVERATGLALSQMPAIAIYLGESLGLIADDPARRALTAKVVNDANDVLDEVTLDGGRQMWTRARWEAFIPRLIHWMRIGEAMGRRHGLTAERGTLLGTPEPGVADIVTSTLWCTMGERFPAIEALLDENAPQIAGLTRRVAAIPALTTLRERSRQLYGDAYCGGEIEKSLRQVLLAATGRS</sequence>